<dbReference type="EMBL" id="KL597395">
    <property type="protein sequence ID" value="KER18995.1"/>
    <property type="molecule type" value="Genomic_DNA"/>
</dbReference>
<dbReference type="Pfam" id="PF23055">
    <property type="entry name" value="DUF7041"/>
    <property type="match status" value="1"/>
</dbReference>
<evidence type="ECO:0000259" key="2">
    <source>
        <dbReference type="Pfam" id="PF23055"/>
    </source>
</evidence>
<dbReference type="PANTHER" id="PTHR33327:SF3">
    <property type="entry name" value="RNA-DIRECTED DNA POLYMERASE"/>
    <property type="match status" value="1"/>
</dbReference>
<accession>A0A074Z6Y6</accession>
<dbReference type="STRING" id="6198.A0A074Z6Y6"/>
<dbReference type="RefSeq" id="XP_009177257.1">
    <property type="nucleotide sequence ID" value="XM_009178993.1"/>
</dbReference>
<feature type="domain" description="DUF7041" evidence="2">
    <location>
        <begin position="64"/>
        <end position="134"/>
    </location>
</feature>
<protein>
    <recommendedName>
        <fullName evidence="2">DUF7041 domain-containing protein</fullName>
    </recommendedName>
</protein>
<name>A0A074Z6Y6_OPIVI</name>
<evidence type="ECO:0000256" key="1">
    <source>
        <dbReference type="SAM" id="MobiDB-lite"/>
    </source>
</evidence>
<evidence type="ECO:0000313" key="4">
    <source>
        <dbReference type="Proteomes" id="UP000054324"/>
    </source>
</evidence>
<gene>
    <name evidence="3" type="ORF">T265_12063</name>
</gene>
<dbReference type="InterPro" id="IPR055469">
    <property type="entry name" value="DUF7041"/>
</dbReference>
<dbReference type="GeneID" id="20326231"/>
<reference evidence="3 4" key="1">
    <citation type="submission" date="2013-11" db="EMBL/GenBank/DDBJ databases">
        <title>Opisthorchis viverrini - life in the bile duct.</title>
        <authorList>
            <person name="Young N.D."/>
            <person name="Nagarajan N."/>
            <person name="Lin S.J."/>
            <person name="Korhonen P.K."/>
            <person name="Jex A.R."/>
            <person name="Hall R.S."/>
            <person name="Safavi-Hemami H."/>
            <person name="Kaewkong W."/>
            <person name="Bertrand D."/>
            <person name="Gao S."/>
            <person name="Seet Q."/>
            <person name="Wongkham S."/>
            <person name="Teh B.T."/>
            <person name="Wongkham C."/>
            <person name="Intapan P.M."/>
            <person name="Maleewong W."/>
            <person name="Yang X."/>
            <person name="Hu M."/>
            <person name="Wang Z."/>
            <person name="Hofmann A."/>
            <person name="Sternberg P.W."/>
            <person name="Tan P."/>
            <person name="Wang J."/>
            <person name="Gasser R.B."/>
        </authorList>
    </citation>
    <scope>NUCLEOTIDE SEQUENCE [LARGE SCALE GENOMIC DNA]</scope>
</reference>
<dbReference type="KEGG" id="ovi:T265_12063"/>
<proteinExistence type="predicted"/>
<organism evidence="3 4">
    <name type="scientific">Opisthorchis viverrini</name>
    <name type="common">Southeast Asian liver fluke</name>
    <dbReference type="NCBI Taxonomy" id="6198"/>
    <lineage>
        <taxon>Eukaryota</taxon>
        <taxon>Metazoa</taxon>
        <taxon>Spiralia</taxon>
        <taxon>Lophotrochozoa</taxon>
        <taxon>Platyhelminthes</taxon>
        <taxon>Trematoda</taxon>
        <taxon>Digenea</taxon>
        <taxon>Opisthorchiida</taxon>
        <taxon>Opisthorchiata</taxon>
        <taxon>Opisthorchiidae</taxon>
        <taxon>Opisthorchis</taxon>
    </lineage>
</organism>
<sequence>MGDPRLPSQKDRNPGILPDIPRQSAGASTYDGELIQNLWSDSAAADTKTSADYVWTNPLEMVIFAQLEAMFESRCITSQNSRYNHVVGCLPDFIAREVSDLIYSRPPRDPYDVLKLAILSRTAASDEQNLRKLLSGVDVGDKSPSQHRRHMMQLQGKYPVDDAVLKELWRQSLPVEVRNVIFVIEKVTSLENSPRSPTTFTKPTDNSLFLTYNNRPSPCPISNSNSARSQLSLPSYLSNSIT</sequence>
<dbReference type="OrthoDB" id="6251906at2759"/>
<keyword evidence="4" id="KW-1185">Reference proteome</keyword>
<dbReference type="Proteomes" id="UP000054324">
    <property type="component" value="Unassembled WGS sequence"/>
</dbReference>
<dbReference type="PANTHER" id="PTHR33327">
    <property type="entry name" value="ENDONUCLEASE"/>
    <property type="match status" value="1"/>
</dbReference>
<feature type="region of interest" description="Disordered" evidence="1">
    <location>
        <begin position="1"/>
        <end position="23"/>
    </location>
</feature>
<evidence type="ECO:0000313" key="3">
    <source>
        <dbReference type="EMBL" id="KER18995.1"/>
    </source>
</evidence>
<dbReference type="AlphaFoldDB" id="A0A074Z6Y6"/>
<dbReference type="CTD" id="20326231"/>